<evidence type="ECO:0000256" key="1">
    <source>
        <dbReference type="SAM" id="MobiDB-lite"/>
    </source>
</evidence>
<gene>
    <name evidence="2" type="ordered locus">XCV4430</name>
</gene>
<evidence type="ECO:0000313" key="3">
    <source>
        <dbReference type="Proteomes" id="UP000007069"/>
    </source>
</evidence>
<dbReference type="KEGG" id="xcv:XCV4430"/>
<name>Q3BM52_XANE5</name>
<evidence type="ECO:0000313" key="2">
    <source>
        <dbReference type="EMBL" id="CAJ26161.1"/>
    </source>
</evidence>
<accession>Q3BM52</accession>
<dbReference type="HOGENOM" id="CLU_1634728_0_0_6"/>
<feature type="region of interest" description="Disordered" evidence="1">
    <location>
        <begin position="143"/>
        <end position="162"/>
    </location>
</feature>
<protein>
    <submittedName>
        <fullName evidence="2">Uncharacterized protein</fullName>
    </submittedName>
</protein>
<feature type="compositionally biased region" description="Basic residues" evidence="1">
    <location>
        <begin position="144"/>
        <end position="162"/>
    </location>
</feature>
<sequence length="162" mass="17188">MCQALDGTERAGSGNTGQRGNSAVLCKLIFLNATMGGGIEAIPVRAAPMPATVETWLAIRCPVVLVDALRTGCCGRPCNCASIRASACRGSVAPSSISARPLSRSISSLLAIGDKDGNTAGRMRHLTMDGRCQFSHRNIAAPHRAPKRTRFRRSRKNGIRSI</sequence>
<reference evidence="2 3" key="1">
    <citation type="journal article" date="2005" name="J. Bacteriol.">
        <title>Insights into genome plasticity and pathogenicity of the plant pathogenic Bacterium Xanthomonas campestris pv. vesicatoria revealed by the complete genome sequence.</title>
        <authorList>
            <person name="Thieme F."/>
            <person name="Koebnik R."/>
            <person name="Bekel T."/>
            <person name="Berger C."/>
            <person name="Boch J."/>
            <person name="Buettner D."/>
            <person name="Caldana C."/>
            <person name="Gaigalat L."/>
            <person name="Goesmann A."/>
            <person name="Kay S."/>
            <person name="Kirchner O."/>
            <person name="Lanz C."/>
            <person name="Linke B."/>
            <person name="McHardy A.C."/>
            <person name="Meyer F."/>
            <person name="Mittenhuber G."/>
            <person name="Nies D.H."/>
            <person name="Niesbach-Kloesgen U."/>
            <person name="Patschkowski T."/>
            <person name="Rueckert C."/>
            <person name="Rupp O."/>
            <person name="Schneicker S."/>
            <person name="Schuster S.C."/>
            <person name="Vorhoelter F.J."/>
            <person name="Weber E."/>
            <person name="Puehler A."/>
            <person name="Bonas U."/>
            <person name="Bartels D."/>
            <person name="Kaiser O."/>
        </authorList>
    </citation>
    <scope>NUCLEOTIDE SEQUENCE [LARGE SCALE GENOMIC DNA]</scope>
    <source>
        <strain evidence="2 3">85-10</strain>
    </source>
</reference>
<dbReference type="EMBL" id="AM039952">
    <property type="protein sequence ID" value="CAJ26161.1"/>
    <property type="molecule type" value="Genomic_DNA"/>
</dbReference>
<dbReference type="Proteomes" id="UP000007069">
    <property type="component" value="Chromosome"/>
</dbReference>
<dbReference type="AlphaFoldDB" id="Q3BM52"/>
<organism evidence="3">
    <name type="scientific">Xanthomonas euvesicatoria pv. vesicatoria (strain 85-10)</name>
    <name type="common">Xanthomonas campestris pv. vesicatoria</name>
    <dbReference type="NCBI Taxonomy" id="316273"/>
    <lineage>
        <taxon>Bacteria</taxon>
        <taxon>Pseudomonadati</taxon>
        <taxon>Pseudomonadota</taxon>
        <taxon>Gammaproteobacteria</taxon>
        <taxon>Lysobacterales</taxon>
        <taxon>Lysobacteraceae</taxon>
        <taxon>Xanthomonas</taxon>
    </lineage>
</organism>
<proteinExistence type="predicted"/>